<dbReference type="AlphaFoldDB" id="A0A233S1N4"/>
<comment type="subcellular location">
    <subcellularLocation>
        <location evidence="1">Membrane</location>
        <topology evidence="1">Multi-pass membrane protein</topology>
    </subcellularLocation>
</comment>
<keyword evidence="2 5" id="KW-0812">Transmembrane</keyword>
<dbReference type="EMBL" id="MCGQ01000044">
    <property type="protein sequence ID" value="OXY89503.1"/>
    <property type="molecule type" value="Genomic_DNA"/>
</dbReference>
<keyword evidence="3 5" id="KW-1133">Transmembrane helix</keyword>
<evidence type="ECO:0000256" key="1">
    <source>
        <dbReference type="ARBA" id="ARBA00004141"/>
    </source>
</evidence>
<dbReference type="Proteomes" id="UP000215483">
    <property type="component" value="Unassembled WGS sequence"/>
</dbReference>
<dbReference type="Pfam" id="PF06271">
    <property type="entry name" value="RDD"/>
    <property type="match status" value="1"/>
</dbReference>
<dbReference type="GO" id="GO:0016020">
    <property type="term" value="C:membrane"/>
    <property type="evidence" value="ECO:0007669"/>
    <property type="project" value="UniProtKB-SubCell"/>
</dbReference>
<name>A0A233S1N4_STRDA</name>
<comment type="caution">
    <text evidence="7">The sequence shown here is derived from an EMBL/GenBank/DDBJ whole genome shotgun (WGS) entry which is preliminary data.</text>
</comment>
<evidence type="ECO:0000313" key="8">
    <source>
        <dbReference type="Proteomes" id="UP000215483"/>
    </source>
</evidence>
<evidence type="ECO:0000256" key="3">
    <source>
        <dbReference type="ARBA" id="ARBA00022989"/>
    </source>
</evidence>
<evidence type="ECO:0000313" key="7">
    <source>
        <dbReference type="EMBL" id="OXY89503.1"/>
    </source>
</evidence>
<evidence type="ECO:0000256" key="5">
    <source>
        <dbReference type="SAM" id="Phobius"/>
    </source>
</evidence>
<sequence length="153" mass="15868">MVAAVVDVLVVLGAVAVVQFGYAALRYLLVGPPFSAPQLGLWGATGFGTAVAVAYLVGSWCTVGRTAGDQMMGLRVTGRSGARLTLVPAVLRAVLYLLFPLGLLWIPASRRRASVQDLLVGSAVVHDWYGRSRPHLGPAGSPGPPGHGAGERP</sequence>
<evidence type="ECO:0000256" key="2">
    <source>
        <dbReference type="ARBA" id="ARBA00022692"/>
    </source>
</evidence>
<evidence type="ECO:0000256" key="4">
    <source>
        <dbReference type="ARBA" id="ARBA00023136"/>
    </source>
</evidence>
<gene>
    <name evidence="7" type="ORF">BEK98_37740</name>
</gene>
<dbReference type="InterPro" id="IPR010432">
    <property type="entry name" value="RDD"/>
</dbReference>
<feature type="transmembrane region" description="Helical" evidence="5">
    <location>
        <begin position="39"/>
        <end position="63"/>
    </location>
</feature>
<feature type="domain" description="RDD" evidence="6">
    <location>
        <begin position="2"/>
        <end position="120"/>
    </location>
</feature>
<reference evidence="7 8" key="1">
    <citation type="submission" date="2016-07" db="EMBL/GenBank/DDBJ databases">
        <title>Draft genome of Streptomyces diastatochromogenes.</title>
        <authorList>
            <person name="Podduturi R."/>
            <person name="Lukassen M.B."/>
            <person name="Clausen N."/>
            <person name="Nielsen J.L."/>
            <person name="Jorgensen N.O."/>
        </authorList>
    </citation>
    <scope>NUCLEOTIDE SEQUENCE [LARGE SCALE GENOMIC DNA]</scope>
    <source>
        <strain evidence="7 8">DSM 40608</strain>
    </source>
</reference>
<keyword evidence="4 5" id="KW-0472">Membrane</keyword>
<evidence type="ECO:0000259" key="6">
    <source>
        <dbReference type="Pfam" id="PF06271"/>
    </source>
</evidence>
<accession>A0A233S1N4</accession>
<proteinExistence type="predicted"/>
<feature type="transmembrane region" description="Helical" evidence="5">
    <location>
        <begin position="84"/>
        <end position="106"/>
    </location>
</feature>
<keyword evidence="8" id="KW-1185">Reference proteome</keyword>
<protein>
    <recommendedName>
        <fullName evidence="6">RDD domain-containing protein</fullName>
    </recommendedName>
</protein>
<organism evidence="7 8">
    <name type="scientific">Streptomyces diastatochromogenes</name>
    <dbReference type="NCBI Taxonomy" id="42236"/>
    <lineage>
        <taxon>Bacteria</taxon>
        <taxon>Bacillati</taxon>
        <taxon>Actinomycetota</taxon>
        <taxon>Actinomycetes</taxon>
        <taxon>Kitasatosporales</taxon>
        <taxon>Streptomycetaceae</taxon>
        <taxon>Streptomyces</taxon>
    </lineage>
</organism>